<organism evidence="1 2">
    <name type="scientific">Ectobacillus funiculus</name>
    <dbReference type="NCBI Taxonomy" id="137993"/>
    <lineage>
        <taxon>Bacteria</taxon>
        <taxon>Bacillati</taxon>
        <taxon>Bacillota</taxon>
        <taxon>Bacilli</taxon>
        <taxon>Bacillales</taxon>
        <taxon>Bacillaceae</taxon>
        <taxon>Ectobacillus</taxon>
    </lineage>
</organism>
<gene>
    <name evidence="1" type="ORF">ACFFMS_03415</name>
</gene>
<accession>A0ABV5WAH4</accession>
<keyword evidence="2" id="KW-1185">Reference proteome</keyword>
<dbReference type="InterPro" id="IPR010985">
    <property type="entry name" value="Ribbon_hlx_hlx"/>
</dbReference>
<reference evidence="1 2" key="1">
    <citation type="submission" date="2024-09" db="EMBL/GenBank/DDBJ databases">
        <authorList>
            <person name="Sun Q."/>
            <person name="Mori K."/>
        </authorList>
    </citation>
    <scope>NUCLEOTIDE SEQUENCE [LARGE SCALE GENOMIC DNA]</scope>
    <source>
        <strain evidence="1 2">JCM 11201</strain>
    </source>
</reference>
<proteinExistence type="predicted"/>
<comment type="caution">
    <text evidence="1">The sequence shown here is derived from an EMBL/GenBank/DDBJ whole genome shotgun (WGS) entry which is preliminary data.</text>
</comment>
<name>A0ABV5WAH4_9BACI</name>
<sequence length="52" mass="5971">MAQEETKKLNAEIPAALKKRLDVYCSVNDCFIYHVVTQALKEYLDRKNAPNS</sequence>
<dbReference type="SUPFAM" id="SSF47598">
    <property type="entry name" value="Ribbon-helix-helix"/>
    <property type="match status" value="1"/>
</dbReference>
<evidence type="ECO:0008006" key="3">
    <source>
        <dbReference type="Google" id="ProtNLM"/>
    </source>
</evidence>
<dbReference type="EMBL" id="JBHMAF010000017">
    <property type="protein sequence ID" value="MFB9757590.1"/>
    <property type="molecule type" value="Genomic_DNA"/>
</dbReference>
<evidence type="ECO:0000313" key="2">
    <source>
        <dbReference type="Proteomes" id="UP001589609"/>
    </source>
</evidence>
<protein>
    <recommendedName>
        <fullName evidence="3">Transcriptional regulator</fullName>
    </recommendedName>
</protein>
<evidence type="ECO:0000313" key="1">
    <source>
        <dbReference type="EMBL" id="MFB9757590.1"/>
    </source>
</evidence>
<dbReference type="Proteomes" id="UP001589609">
    <property type="component" value="Unassembled WGS sequence"/>
</dbReference>
<dbReference type="InterPro" id="IPR013321">
    <property type="entry name" value="Arc_rbn_hlx_hlx"/>
</dbReference>
<dbReference type="RefSeq" id="WP_165350772.1">
    <property type="nucleotide sequence ID" value="NZ_JAPCYI010000001.1"/>
</dbReference>
<dbReference type="Gene3D" id="1.10.1220.10">
    <property type="entry name" value="Met repressor-like"/>
    <property type="match status" value="1"/>
</dbReference>